<gene>
    <name evidence="1" type="ORF">SAMN06295910_1152</name>
</gene>
<dbReference type="AlphaFoldDB" id="A0A1X7G4T6"/>
<name>A0A1X7G4T6_9SPHN</name>
<protein>
    <submittedName>
        <fullName evidence="1">Uncharacterized protein</fullName>
    </submittedName>
</protein>
<dbReference type="EMBL" id="LT840185">
    <property type="protein sequence ID" value="SMF64022.1"/>
    <property type="molecule type" value="Genomic_DNA"/>
</dbReference>
<dbReference type="RefSeq" id="WP_172840825.1">
    <property type="nucleotide sequence ID" value="NZ_LT840185.1"/>
</dbReference>
<keyword evidence="2" id="KW-1185">Reference proteome</keyword>
<sequence length="54" mass="5647">MSRAAARRNLDSAAAGTHLGDMLQRDNSVESAIAVSGVMAARAYYYGTARAGPF</sequence>
<reference evidence="2" key="1">
    <citation type="submission" date="2017-04" db="EMBL/GenBank/DDBJ databases">
        <authorList>
            <person name="Varghese N."/>
            <person name="Submissions S."/>
        </authorList>
    </citation>
    <scope>NUCLEOTIDE SEQUENCE [LARGE SCALE GENOMIC DNA]</scope>
    <source>
        <strain evidence="2">Dd16</strain>
    </source>
</reference>
<dbReference type="Proteomes" id="UP000192934">
    <property type="component" value="Chromosome I"/>
</dbReference>
<accession>A0A1X7G4T6</accession>
<proteinExistence type="predicted"/>
<organism evidence="1 2">
    <name type="scientific">Allosphingosinicella indica</name>
    <dbReference type="NCBI Taxonomy" id="941907"/>
    <lineage>
        <taxon>Bacteria</taxon>
        <taxon>Pseudomonadati</taxon>
        <taxon>Pseudomonadota</taxon>
        <taxon>Alphaproteobacteria</taxon>
        <taxon>Sphingomonadales</taxon>
        <taxon>Sphingomonadaceae</taxon>
        <taxon>Allosphingosinicella</taxon>
    </lineage>
</organism>
<evidence type="ECO:0000313" key="2">
    <source>
        <dbReference type="Proteomes" id="UP000192934"/>
    </source>
</evidence>
<dbReference type="STRING" id="941907.SAMN06295910_1152"/>
<evidence type="ECO:0000313" key="1">
    <source>
        <dbReference type="EMBL" id="SMF64022.1"/>
    </source>
</evidence>